<dbReference type="SUPFAM" id="SSF47576">
    <property type="entry name" value="Calponin-homology domain, CH-domain"/>
    <property type="match status" value="1"/>
</dbReference>
<dbReference type="FunFam" id="1.20.58.60:FF:000021">
    <property type="entry name" value="Microtubule-actin cross-linking factor 1"/>
    <property type="match status" value="1"/>
</dbReference>
<feature type="compositionally biased region" description="Basic and acidic residues" evidence="21">
    <location>
        <begin position="2905"/>
        <end position="2916"/>
    </location>
</feature>
<protein>
    <submittedName>
        <fullName evidence="25">Microtubule actin crosslinking factor 1</fullName>
    </submittedName>
</protein>
<dbReference type="GO" id="GO:1990254">
    <property type="term" value="F:keratin filament binding"/>
    <property type="evidence" value="ECO:0007669"/>
    <property type="project" value="TreeGrafter"/>
</dbReference>
<dbReference type="Pfam" id="PF18373">
    <property type="entry name" value="Spectrin_2"/>
    <property type="match status" value="1"/>
</dbReference>
<dbReference type="Pfam" id="PF00435">
    <property type="entry name" value="Spectrin"/>
    <property type="match status" value="19"/>
</dbReference>
<dbReference type="FunFam" id="1.20.58.60:FF:000167">
    <property type="entry name" value="microtubule-actin cross-linking factor 1 isoform X9"/>
    <property type="match status" value="1"/>
</dbReference>
<dbReference type="GO" id="GO:0090150">
    <property type="term" value="P:establishment of protein localization to membrane"/>
    <property type="evidence" value="ECO:0007669"/>
    <property type="project" value="UniProtKB-ARBA"/>
</dbReference>
<dbReference type="FunFam" id="1.20.58.60:FF:000010">
    <property type="entry name" value="plectin isoform X2"/>
    <property type="match status" value="1"/>
</dbReference>
<evidence type="ECO:0000313" key="25">
    <source>
        <dbReference type="Ensembl" id="ENSJHYP00000017991.1"/>
    </source>
</evidence>
<feature type="compositionally biased region" description="Basic and acidic residues" evidence="21">
    <location>
        <begin position="2977"/>
        <end position="3016"/>
    </location>
</feature>
<dbReference type="GO" id="GO:0005874">
    <property type="term" value="C:microtubule"/>
    <property type="evidence" value="ECO:0007669"/>
    <property type="project" value="UniProtKB-KW"/>
</dbReference>
<evidence type="ECO:0000256" key="2">
    <source>
        <dbReference type="ARBA" id="ARBA00004555"/>
    </source>
</evidence>
<evidence type="ECO:0000256" key="19">
    <source>
        <dbReference type="ARBA" id="ARBA00023273"/>
    </source>
</evidence>
<dbReference type="GO" id="GO:0005198">
    <property type="term" value="F:structural molecule activity"/>
    <property type="evidence" value="ECO:0007669"/>
    <property type="project" value="TreeGrafter"/>
</dbReference>
<dbReference type="FunFam" id="1.20.58.60:FF:000012">
    <property type="entry name" value="Microtubule-actin cross-linking factor 1"/>
    <property type="match status" value="1"/>
</dbReference>
<dbReference type="Gene3D" id="2.30.30.40">
    <property type="entry name" value="SH3 Domains"/>
    <property type="match status" value="1"/>
</dbReference>
<keyword evidence="5" id="KW-1003">Cell membrane</keyword>
<keyword evidence="17" id="KW-0009">Actin-binding</keyword>
<organism evidence="25 26">
    <name type="scientific">Junco hyemalis</name>
    <name type="common">Dark-eyed junco</name>
    <dbReference type="NCBI Taxonomy" id="40217"/>
    <lineage>
        <taxon>Eukaryota</taxon>
        <taxon>Metazoa</taxon>
        <taxon>Chordata</taxon>
        <taxon>Craniata</taxon>
        <taxon>Vertebrata</taxon>
        <taxon>Euteleostomi</taxon>
        <taxon>Archelosauria</taxon>
        <taxon>Archosauria</taxon>
        <taxon>Dinosauria</taxon>
        <taxon>Saurischia</taxon>
        <taxon>Theropoda</taxon>
        <taxon>Coelurosauria</taxon>
        <taxon>Aves</taxon>
        <taxon>Neognathae</taxon>
        <taxon>Neoaves</taxon>
        <taxon>Telluraves</taxon>
        <taxon>Australaves</taxon>
        <taxon>Passeriformes</taxon>
        <taxon>Passerellidae</taxon>
        <taxon>Junco</taxon>
    </lineage>
</organism>
<dbReference type="GO" id="GO:0051893">
    <property type="term" value="P:regulation of focal adhesion assembly"/>
    <property type="evidence" value="ECO:0007669"/>
    <property type="project" value="UniProtKB-ARBA"/>
</dbReference>
<dbReference type="InterPro" id="IPR036534">
    <property type="entry name" value="GAR_dom_sf"/>
</dbReference>
<dbReference type="InterPro" id="IPR001589">
    <property type="entry name" value="Actinin_actin-bd_CS"/>
</dbReference>
<dbReference type="CDD" id="cd21188">
    <property type="entry name" value="CH_PLEC-like_rpt1"/>
    <property type="match status" value="1"/>
</dbReference>
<dbReference type="FunFam" id="1.20.58.60:FF:000234">
    <property type="entry name" value="microtubule-actin cross-linking factor 1 isoform X6"/>
    <property type="match status" value="1"/>
</dbReference>
<dbReference type="GO" id="GO:0032587">
    <property type="term" value="C:ruffle membrane"/>
    <property type="evidence" value="ECO:0007669"/>
    <property type="project" value="UniProtKB-SubCell"/>
</dbReference>
<dbReference type="InterPro" id="IPR041573">
    <property type="entry name" value="Desmoplakin_Spectrin-like"/>
</dbReference>
<dbReference type="FunFam" id="1.20.58.60:FF:000048">
    <property type="entry name" value="microtubule-actin cross-linking factor 1 isoform X3"/>
    <property type="match status" value="1"/>
</dbReference>
<keyword evidence="11" id="KW-0479">Metal-binding</keyword>
<dbReference type="FunFam" id="1.20.58.60:FF:000090">
    <property type="entry name" value="microtubule-actin cross-linking factor 1 isoform X2"/>
    <property type="match status" value="1"/>
</dbReference>
<dbReference type="FunFam" id="1.20.58.60:FF:000025">
    <property type="entry name" value="microtubule-actin cross-linking factor 1"/>
    <property type="match status" value="1"/>
</dbReference>
<dbReference type="FunFam" id="1.20.58.60:FF:000008">
    <property type="entry name" value="microtubule-actin cross-linking factor 1"/>
    <property type="match status" value="2"/>
</dbReference>
<dbReference type="GO" id="GO:0005509">
    <property type="term" value="F:calcium ion binding"/>
    <property type="evidence" value="ECO:0007669"/>
    <property type="project" value="InterPro"/>
</dbReference>
<dbReference type="InterPro" id="IPR002017">
    <property type="entry name" value="Spectrin_repeat"/>
</dbReference>
<dbReference type="FunFam" id="1.10.418.10:FF:000017">
    <property type="entry name" value="Microtubule-actin cross-linking factor 1"/>
    <property type="match status" value="1"/>
</dbReference>
<feature type="coiled-coil region" evidence="20">
    <location>
        <begin position="4766"/>
        <end position="4800"/>
    </location>
</feature>
<dbReference type="Pfam" id="PF21019">
    <property type="entry name" value="Spectrin_3"/>
    <property type="match status" value="1"/>
</dbReference>
<evidence type="ECO:0000256" key="14">
    <source>
        <dbReference type="ARBA" id="ARBA00022990"/>
    </source>
</evidence>
<dbReference type="GO" id="GO:0008017">
    <property type="term" value="F:microtubule binding"/>
    <property type="evidence" value="ECO:0007669"/>
    <property type="project" value="InterPro"/>
</dbReference>
<dbReference type="GO" id="GO:0030054">
    <property type="term" value="C:cell junction"/>
    <property type="evidence" value="ECO:0007669"/>
    <property type="project" value="TreeGrafter"/>
</dbReference>
<dbReference type="PROSITE" id="PS50222">
    <property type="entry name" value="EF_HAND_2"/>
    <property type="match status" value="2"/>
</dbReference>
<dbReference type="InterPro" id="IPR018247">
    <property type="entry name" value="EF_Hand_1_Ca_BS"/>
</dbReference>
<dbReference type="FunFam" id="1.20.58.60:FF:000031">
    <property type="entry name" value="Microtubule-actin cross-linking factor 1"/>
    <property type="match status" value="1"/>
</dbReference>
<dbReference type="SUPFAM" id="SSF46966">
    <property type="entry name" value="Spectrin repeat"/>
    <property type="match status" value="29"/>
</dbReference>
<dbReference type="Pfam" id="PF17902">
    <property type="entry name" value="SH3_10"/>
    <property type="match status" value="1"/>
</dbReference>
<dbReference type="InterPro" id="IPR035915">
    <property type="entry name" value="Plakin_repeat_sf"/>
</dbReference>
<feature type="coiled-coil region" evidence="20">
    <location>
        <begin position="5953"/>
        <end position="6023"/>
    </location>
</feature>
<evidence type="ECO:0000256" key="20">
    <source>
        <dbReference type="SAM" id="Coils"/>
    </source>
</evidence>
<name>A0A8C5NQV1_JUNHY</name>
<dbReference type="Gene3D" id="3.90.1290.10">
    <property type="entry name" value="Plakin repeat"/>
    <property type="match status" value="5"/>
</dbReference>
<feature type="compositionally biased region" description="Low complexity" evidence="21">
    <location>
        <begin position="7160"/>
        <end position="7174"/>
    </location>
</feature>
<keyword evidence="15" id="KW-0333">Golgi apparatus</keyword>
<feature type="region of interest" description="Disordered" evidence="21">
    <location>
        <begin position="7057"/>
        <end position="7233"/>
    </location>
</feature>
<dbReference type="Pfam" id="PF13499">
    <property type="entry name" value="EF-hand_7"/>
    <property type="match status" value="1"/>
</dbReference>
<dbReference type="FunFam" id="1.20.58.60:FF:000095">
    <property type="entry name" value="microtubule-actin cross-linking factor 1 isoform X2"/>
    <property type="match status" value="1"/>
</dbReference>
<feature type="coiled-coil region" evidence="20">
    <location>
        <begin position="3227"/>
        <end position="3265"/>
    </location>
</feature>
<evidence type="ECO:0000259" key="24">
    <source>
        <dbReference type="PROSITE" id="PS51460"/>
    </source>
</evidence>
<comment type="similarity">
    <text evidence="4">Belongs to the plakin or cytolinker family.</text>
</comment>
<keyword evidence="14" id="KW-0007">Acetylation</keyword>
<evidence type="ECO:0000256" key="12">
    <source>
        <dbReference type="ARBA" id="ARBA00022737"/>
    </source>
</evidence>
<dbReference type="FunFam" id="1.20.58.60:FF:000389">
    <property type="entry name" value="Microtubule-actin crosslinking factor 1"/>
    <property type="match status" value="1"/>
</dbReference>
<feature type="coiled-coil region" evidence="20">
    <location>
        <begin position="1413"/>
        <end position="1440"/>
    </location>
</feature>
<feature type="compositionally biased region" description="Low complexity" evidence="21">
    <location>
        <begin position="1874"/>
        <end position="1915"/>
    </location>
</feature>
<keyword evidence="20" id="KW-0175">Coiled coil</keyword>
<feature type="coiled-coil region" evidence="20">
    <location>
        <begin position="1355"/>
        <end position="1385"/>
    </location>
</feature>
<dbReference type="GO" id="GO:0051239">
    <property type="term" value="P:regulation of multicellular organismal process"/>
    <property type="evidence" value="ECO:0007669"/>
    <property type="project" value="UniProtKB-ARBA"/>
</dbReference>
<evidence type="ECO:0000256" key="15">
    <source>
        <dbReference type="ARBA" id="ARBA00023034"/>
    </source>
</evidence>
<keyword evidence="13" id="KW-0106">Calcium</keyword>
<keyword evidence="26" id="KW-1185">Reference proteome</keyword>
<evidence type="ECO:0000256" key="21">
    <source>
        <dbReference type="SAM" id="MobiDB-lite"/>
    </source>
</evidence>
<feature type="compositionally biased region" description="Low complexity" evidence="21">
    <location>
        <begin position="7077"/>
        <end position="7109"/>
    </location>
</feature>
<feature type="region of interest" description="Disordered" evidence="21">
    <location>
        <begin position="1874"/>
        <end position="1919"/>
    </location>
</feature>
<dbReference type="SUPFAM" id="SSF47473">
    <property type="entry name" value="EF-hand"/>
    <property type="match status" value="1"/>
</dbReference>
<dbReference type="Pfam" id="PF02187">
    <property type="entry name" value="GAS2"/>
    <property type="match status" value="1"/>
</dbReference>
<feature type="coiled-coil region" evidence="20">
    <location>
        <begin position="4029"/>
        <end position="4056"/>
    </location>
</feature>
<dbReference type="InterPro" id="IPR018159">
    <property type="entry name" value="Spectrin/alpha-actinin"/>
</dbReference>
<feature type="compositionally biased region" description="Polar residues" evidence="21">
    <location>
        <begin position="7126"/>
        <end position="7149"/>
    </location>
</feature>
<dbReference type="SMART" id="SM00150">
    <property type="entry name" value="SPEC"/>
    <property type="match status" value="35"/>
</dbReference>
<evidence type="ECO:0000256" key="1">
    <source>
        <dbReference type="ARBA" id="ARBA00004245"/>
    </source>
</evidence>
<dbReference type="InterPro" id="IPR002048">
    <property type="entry name" value="EF_hand_dom"/>
</dbReference>
<feature type="compositionally biased region" description="Basic and acidic residues" evidence="21">
    <location>
        <begin position="3096"/>
        <end position="3106"/>
    </location>
</feature>
<evidence type="ECO:0000256" key="6">
    <source>
        <dbReference type="ARBA" id="ARBA00022490"/>
    </source>
</evidence>
<evidence type="ECO:0000259" key="22">
    <source>
        <dbReference type="PROSITE" id="PS50021"/>
    </source>
</evidence>
<keyword evidence="10" id="KW-0493">Microtubule</keyword>
<feature type="domain" description="EF-hand" evidence="23">
    <location>
        <begin position="6887"/>
        <end position="6922"/>
    </location>
</feature>
<dbReference type="InterPro" id="IPR036872">
    <property type="entry name" value="CH_dom_sf"/>
</dbReference>
<evidence type="ECO:0000256" key="3">
    <source>
        <dbReference type="ARBA" id="ARBA00004632"/>
    </source>
</evidence>
<dbReference type="CDD" id="cd00051">
    <property type="entry name" value="EFh"/>
    <property type="match status" value="1"/>
</dbReference>
<evidence type="ECO:0000256" key="11">
    <source>
        <dbReference type="ARBA" id="ARBA00022723"/>
    </source>
</evidence>
<dbReference type="Gene3D" id="1.10.238.10">
    <property type="entry name" value="EF-hand"/>
    <property type="match status" value="1"/>
</dbReference>
<dbReference type="FunFam" id="1.20.58.60:FF:000009">
    <property type="entry name" value="dystonin isoform X1"/>
    <property type="match status" value="1"/>
</dbReference>
<dbReference type="GO" id="GO:0032886">
    <property type="term" value="P:regulation of microtubule-based process"/>
    <property type="evidence" value="ECO:0007669"/>
    <property type="project" value="UniProtKB-ARBA"/>
</dbReference>
<dbReference type="GO" id="GO:0045095">
    <property type="term" value="C:keratin filament"/>
    <property type="evidence" value="ECO:0007669"/>
    <property type="project" value="TreeGrafter"/>
</dbReference>
<evidence type="ECO:0000256" key="17">
    <source>
        <dbReference type="ARBA" id="ARBA00023203"/>
    </source>
</evidence>
<sequence length="7233" mass="814926">MERRLLAGEKRRLSACLVCRMCCIDERDRVQKKTFTKWVNKHLMKVRKHINDLYEDLRDGHNLISLLEVLSGVKLPREKGRMRFHRLQNVQIALDFLKQRQVKLVNIRNDDITDGNPKLTLGLIWTIILHFQISDIYISGELGDMSAKEKLLLWTQKVTAGYIGLKCTNFSSCWSDGKMFNALIHRYRPDLVDMERVQIQSNRENLEQAFEIAERLGVTRLLDAEDVDVPSPDEKSVITYVSSIYDAFPKVPEGGEGISAIEVDSRWLEYQTRVESLISWIKQHTILMSDKSFPQNPVELKALYNQYIHFKETEIPAKEQEKGQIEELYKLLEVWIEFGRIKLPQGYHPNDVEEEWGKLIIEMLEREKLLRPAVERLELLLQIANKIQNGALSCEEKLTLAKNTLQADAAHLEAGQPVQHEADVVAFLQESEGLIRQLQVDVQILRDENYYQLEELVFRTMRLKDELVTLRLECTNLYRKGHFSTLELVPTSTLSTTHPKGESLTKGLHTSSASWFRKPMTRTELVAISSSEDEGSLRFVYELLAWVEEMQMRLERAEWGTDLPSVESQLETQRHIHASVEDLGSSVKEARVYEGKMSPNFRASYTETLGKLETQYCKLMETSSFRLRHLQSLHGFVSRATAELIWLNEKEEEELAYDWSDNNPNIAAKKNYFSELTAELEEKQDIFRSLQDTAELLSLENHPAKQTVEAYSAAVHTQWQWIKQLCLCVEQHVKENAAYFQFFSDARESETYLRNLQDSIKRKYSCDHNTSLTRLEDLLQDSMVGPLTPQHLLCSTGTPLCSPRRTELFIPTITICRNDECVLEDNSQRTKWKVISPTGNEAMVPSVCFLIPPPNKEAIEMANRVEQLYQKVMALWHQLHMNTKSLISWNYLRKDIALVQSFSMEKLRSLAQGECQQALKSLQGHYEDFLQDSRDSELFSVSDRLRLQEEVESSKEHIRQLLESMENGEPQRACCFHRELWELINKGFMAWLRRTQEDLQQLQSELRVVSERCYSFLDKAPAGPSTPQLRSELDLVVNKMEQTHGLSSIYLEKLKTVDIIIRSTQGAESLVKGYEVKLSQEEAVPADLAAIHTHRTALQQWLGEVKDKGSVFSRLEEEMARAKEVGEQLFRLRQERSIDLERFQEKGSQLWDRWQRVCAQIETRHTELESIQEVLSDYRQCHRALIQWIEEITAQQELMKPGQAEDSRVLSEQLSQQTALAAEIEKNQAKLDQCQKFSQQYSAAVKDYELQLMTYRAFVESQQKSPMKRRRMLSSSDAITQEFMDLRTRYTALVTLTTQHVKYISDALRRLEEEEKVVEEEKQEHVDKVKELLGWALGLKQSVQGRAAAAGSRELGDIEKSISEQQALNEELTAKKEQVSEAIKTSQIFLAKHSHKLSQPEKDQISAQIGALKETYQALCSNSTEQLQQLQSQLAQETEHKVLLELHAQPCPLLRLCKRFHFVEFLWPLATHSLLHVVLSCSCEAVAGVIDLGTVEIFPVFGAMQRGLIDQDTGLVLLEAQVISSDLVVPETSEKLSLEEALARNIIDPRAFQVLQELKDALQQVEEIRCEGRQLLPIAAAIEEGRISESVGLKILEAELLTGGFKFQQGRISMETAVQEGLLPPQLHSRLLSHLECGKDLIDPNTAEKISLPELLDRCITHHETGLRLLPVKQLAGGMVSLRSGREVSIFRALQEGLIDRQVTTRLLEAQLFAGGIVDPRTGHRLTVDEAVRHHLIEQDLACTLLIRQLQTGGIVDTTTGERLSVDEALRSGLVAPRTALLVLESLWSFMGLLWPETGEVIPIADALEQGMLSTELMEEALSKRQLLQAVFIPETTEVVSWQRAVEQGILDREVVKELKATAIPDVLASVQLSGAPSRSQSSPGRSPMGQEEPLQLSGAPSRSQSSPGRSPTGQEEPLLRSDDEKLMFHLMTHSYINIHDGQKVLLVDAELKNLTKALIQRQENGSCAQVLEGFEETEAQVLEGFEEAEAALESKPCNGLALQQLELQFAPSKGESEKILAPRTALENGEGVVGPESLLLEDAEDFLRVEEQEQISTELESIRSETDAEFGKEQVTFITRDKHQVKLLMPEPPSDLGSGLIRETEEMVLETEESKPPAADAVEGPEYQKRALESGAVVVKSEICITMGIPESRDRLKMVAERSQGVREPERGAEDVRDVRGVYLLKEGTVENGVLAGEEVVLLPARGEAAPAERQSKDLETVLKVEEGEWEEVLGDEGVEEPPLPRHEERQAEDTGEQAAVLGDEGVEEPPLPPHEEQEAEDTLEKLLMQLQSGGITHEQTGRTLLLDEAVASGVVSGHTAVKLMEKMKMFSGFFDPQACESLTTEDVIEEGLMDEELLQKVLTSDKAISGVLDPGNNFVYSIKDAAAVGLLDKETAMRILEGQVVTGGIVDLKRGKKVSVTLASKLGLIEPTSQAELVKLEKASKGKGTDEVTRQKLIDLQAESSGIVDPASKQPLTVAESVEKGLLEKEKAFQLLTKQVGDGGIIHHVSGMRLSVDNAMKHGLISPDLCKELRKAESVVLQSFVHPATKEKLPLPQAVSLGLLSPEFQRKVQEIQAESGSILNPSSGQRLALSEAVQEGLVPQQVVEKALSSSAMREGIVDPESCQITPYSEFLKKCKIDIESGQRYLEVHPLQAIRDEATGTKLPCAQAVRLGRVDPLPALRLLQAQADAGGVVEGSVSKRLSLRAAVEQGVLDEAMAKVIANNQLRAGGIVDAPGGKRLTVKEAVGKGLISQKLAAGLQDVQMSEEKVGSEVFRVEKSQVSQEKIEKLSPKEEVVILPARSGGAEPRAHPEAVSYDPAQAVGKGLISQKSAAGLRDVQMSEEKVGSEVFKVEKMQEKIEKLSPKEEVVILHARSGGAEPKAHPEAVSYDTAQSAAAATEKSPKARTERELTPQEASEDAVHPQDEHHHLHHPQAKAEVTPELPSVVPEAEHESSTEAAAGLARGTAKHKGGKGKETIPGKDTETPREDQVLPEHGEAREVVEGGTKDGQDSLVALKREERMAQEDTRVETTQDVPSTATMAQKLPQDLIITEERTEIQETSAILELGEEEQHEQRAEPRAEQGGAPAPPKPQEEPPQERSKQPGPGLLLPVIVEGEMLETSRESTRPSEALISCLILQIKFSKKMCLEHDQRLISYLSMLRDIEMRIKRVQPAKQNLAALHDLRQQAEVRELQELSFPVNQELDAVQRIVANPPEEVPEQLLKALEKDAKNLHKSLSSASEVLQSRLQNLRGAAEAEKAKILAQHQALEGRLQELLSWVCGTTESLDDRDFQQATDGGSLSHCLQHYKELKEPLADTKAELDAAAFDIQLLISEHAQDLTPQQSRQLLRLLNELQKAFRELSERVAARLQVLQLWLQQAEQTEQVKTLQEQQAARARSLAELSRWLGQAEDALAEQQRAEGDLPALQQRQSDVKELQRSMHSRAASFAGVLKSTEQFLEENKAKLEPGELAALQQDLQRAKEQYQSLQERTEVAQKELESAVSAAVQQETEKVKAAKELEENSNKIDSLLSWVASLEQRGELPEYRPHPASPGTAKSTGDVPDGHTVGAGSAAESLDEHYERLKAQHQELLSQQQDVILATQAAQAFLDKQGPSLAGQEQERLQAQLAQLRERYPASLARAEAQLKRVQLLREELHKFLQDHGEFQAWLEQAEQELQGMYKGDSDPASLRQLLRRQGSFAEDVISHKGDLRFVTMSGEKFLDGDAGGDESQLEMSRSVVKSKLEDATQRYTTLHSKCSKLGSHLNTLLDHYQQFQEVAESLRTWLQESEAALGKLLSETVSSDLAVLQKQLASTKQLQGDLAEHQVPVEKLQKAARTLLDIQGEPAPDHGHIQETTDAIVSRFQSLSQQMSERSDLLQKSIAQSQSVQESLESLLQSVAEIEKSLEKDQPAVLTSASIQDSLATSVKLKQDIARQRSSLEATREMVTRFTEAADSPAASALQDKLARVTEHFGRLCQQQQQREDTLKGLLPKVEQYEQLWEKLQQFTESRTRLLASGNQPDHDIAHFSQHIQELNSEMRQHQEDLATLEHLAEELSSCGFTPSSSQQQEKLQSLKKDFLQLQKVAKDREKDASSCQEQLDEFRNLVGAVRKWLRETEGKIPPAETSLGTQELQQRRQQIQVGDLLEEWKGKGPQVEEIGRRGTLLENLIVEITAPNTPPKADLTEIQCDVSDVSRRYQALGAALQERLQQLSAMLDSMQQVQEEASSMLKWLESKERMLSELDASSSPTKTETMRAQAEHNKAFLAELEQNSGKIQKVKEALSGLLEKYPDSPEAANWKKMQEDLNCRWERASQATAARQQKLEESATQLATFQATEAQLRPWLMEKELMMSVLGPLSIDPNMLNAQKQQVQFMLKEFEARRQQHEQLNQAAQSILTGPGDVSPSTSQVQEELQGVNQKWSELTERLNSRSSQIDQAIVKSTQYQELLQGLSEKVKAVGQRLSSQSAISTQPDAVKQQLEETSEIRSDLEQLEEEISEAQTLCDDLSVLIGEQYLKDELRKRLETVALPLKGLEDLAADRMNRLQTALASSQQFQHMFDELRTWLDDKRCQQAQSQPISAKLERLQSQIQEQEEFQKSLNQHSGSYEMIVAEGESLLLSVQPGEEKTTLQNQLVSLKTHWEELSKQAADRHSKLKDCLQKAQKYQRHADDLLPWVEECRARMAELEVTLDPVQLEATLLRSKAMLSDVEKRRSLLEMLNSAADILTDASQADEDGIRDEKAAINHKMDAITEELQTKTGSIEEMSQRLKEFQESFKNIEKKLEGAKHQLEIYDALGPQACSNKNLEKLRAQQEVLQALEPQVDYLKNLTQGLVEDAPDGSDCSQLLSQAELAQQDFKAVKQKVNDCCALMENKLEGIGQFNSRVREMFSQLADLDDELDSMGPIGRDSDSLQSQAEDVRAFLGKLHRLKGDIESSESECKKMLEDEGSPDLLGLKRELETLSKQCSKLTERGRNRQEQVETTLSRVEDFYSRLKELSLMTTAAEENEALQWVVGTEVETINQQLADFKQFQKEQVDPLQLKLQEVNGVGQGLIQSAGKNCDVQGLEHDMEEINTRWNTLNKKVAQRVAQLQEALLHCGKFQDALEPLLSWLADTEELISNQKPPSAEYKVVKAQIQEQKLLQRLLDDRKATVEMIQAEGDRIAQSAEPADRDKIVGQLESLARRWAGLLGRAAARQKQLEDILVLAKQFHETTEPVSDWLSVTEKKLANSEPIGTQTAKIQQQISRHKALEEDIESHSTDVSRALGVGQSLSLLSCAAEQRLLAERLEALQSRYGEVRERCGRKAALLDQALANARIFGEEEVEVLNWLAEVEDKLGSVSVKDFKRDVLQKQHADQLALNEEIVNRKKNVDQAIRNGQALLKQTTGEEVLLIQEKLDGIKTRYSDITAASSKALRTLEQARQLATKFQSTHEELTGWMSKVEEELASSGAQSPAGEQIPQFQQRQKELKKEVMEHRLVLDTVNEVSRALLELVPWRAREGLDKLVSDTNERYKLVSDTIRQRVEEIDAAIQRSQQYEQAADAELAWVAETKRKLMALGPIRLEQDQTTAQLQVQKAFSIDIIRHKDSMDELFSQRHEIFGTCGEEQKAVLQEKTESLVQQYEAVSQLNSERYARLERAQVLVNQFWETYEELNPWIEETQALISQLPPPAIDHEQLKQQQDDMRQLRESIAEHKPHIDKLLKIGPQLKDLNPEEGEMVQEKYSRAEALYARIKEEVCLRALALDEAFSQSTQFHDKIEPMLESLESLSSRLRLPPLIPAEVDKIRECISENKNSTVELEKLQPSFEALKRRGEELIARSQGADKDLAAKVIQDKLDQMVFFWEDIKARTEEREMKFLDVLELAEKFWYDMAALLTTIKDTQDIVHDLESPGIDPSIIKQQVEAAETIKEETDGLHEELEFIRLLGTDLIFACGETEKPEVKKSIDEMNNAWENLNKTWKERLEKLEEAMQSAVQYQDTLQVRGRAAGVDTVKEQMNEMKEFKMEVYQQQIEMEKLNHQGELMLKKATDETDRDIIKEPLTELKHLWENLGEKIAHRQHKLEAALLALGQFQHALAELMAWLTHTEELLDAQKPINGDPKVIEVELAKHHVLKNDVLAHQATVETVNKAGNELLESSAGDDASSLRNRLEKLNSCWESVLQKTEEREQQLQSTLQQAQGFHGEIEDFLLWLTRMESQLSASKPTGGLPETAREQLNAHMELYSQLKAKEDVYSQLLAKGRLMLLNRDDSGSSSKTEQSVALLEQKWTLVSTKMEERKAKLEEALALATDFQNSLQDFINWLTLAEQSLNIAPPPSLILAAVLAQIDEHKVFANEVNAHRDRIIELDQTGNQLKFLSQKQDVVLIKNLLVSVQSRWEKVVQRSVERGRALDDARKRAKQFHEAWKKLIDWLEDAENHLDSELEISNDPDKIKLQLSKHKEFQKTLGGKQPVYDTTIRTGRALKEKALLPDDTQKLDNLLGEVRDKWDTVCGKSVERQHKLEEALLFSGQFMDALQALVDWLYKVEPQLAEDQPVHGDLDLVMNLMDAHKVFQKELGKRTGTVQVLKRSGRELIDNSRDDTTWVKVQLQELSNRWDTVCKLSVSKQTRLEQALKQAEEFRTAVHMLLEWLSEAEQSLRFRGALPDDAEALQALIDAHKEFMKKVEEKRVDVNAAVGMGEVILGACHPDCITTIKHWITIIRARFEEVLTWAKQHQQRLEAALSELVANAELLEELLAWIQWAETTLIQRDQDPIPQNIDQVKALISEHQSFMEEMTRKQPDVDRVTKTYKRKATEPPHGPFIDKSRSNRKCLGQAAPPSMPIISQSETKNPRINQLSARWQQVWLLALERQRKLNDALDRLEELKEFANFDFDVWRKKYMRWMNHKKSRVMDFFRRIDKDQDGKITRQEFIDGILASKFPTTKLEMTAVADIFDRDGDGYIDYYEFVAALHPNKDAYRPTTDADKIEDEVTRQVAQCKCAKRFQVEQIGENKYRFFLGNQFGDSQQLRLVRILRSTVMVRVGGGWMALDEFLVKNDPCRARGRTNLELREKFILPEGASQGMTPFRSRGRRSKPSSRAASPTRSSSSASQSNHSCASMPSSPATPASGAKVTPSAGSKLKRPTFHSSRTSLAGDTSNSSSPASTGAKTTRADPKKAASRPTSRAGSRTGSRASSRRGSDASDFDLLETQSACSDTSESSAAGGQGSRRGAKPSKIPTMSKKTTPKTPGPKR</sequence>
<dbReference type="FunFam" id="1.20.58.60:FF:000016">
    <property type="entry name" value="Microtubule-actin cross-linking factor 1"/>
    <property type="match status" value="1"/>
</dbReference>
<feature type="region of interest" description="Disordered" evidence="21">
    <location>
        <begin position="2233"/>
        <end position="2259"/>
    </location>
</feature>
<feature type="domain" description="EF-hand" evidence="23">
    <location>
        <begin position="6923"/>
        <end position="6958"/>
    </location>
</feature>
<feature type="domain" description="Calponin-homology (CH)" evidence="22">
    <location>
        <begin position="145"/>
        <end position="249"/>
    </location>
</feature>
<comment type="subcellular location">
    <subcellularLocation>
        <location evidence="3">Cell projection</location>
        <location evidence="3">Ruffle membrane</location>
    </subcellularLocation>
    <subcellularLocation>
        <location evidence="1">Cytoplasm</location>
        <location evidence="1">Cytoskeleton</location>
    </subcellularLocation>
    <subcellularLocation>
        <location evidence="2">Golgi apparatus</location>
    </subcellularLocation>
</comment>
<dbReference type="FunFam" id="1.20.58.60:FF:000097">
    <property type="entry name" value="microtubule-actin cross-linking factor 1 isoform X2"/>
    <property type="match status" value="1"/>
</dbReference>
<evidence type="ECO:0000256" key="4">
    <source>
        <dbReference type="ARBA" id="ARBA00009109"/>
    </source>
</evidence>
<dbReference type="SUPFAM" id="SSF75399">
    <property type="entry name" value="Plakin repeat"/>
    <property type="match status" value="5"/>
</dbReference>
<feature type="region of interest" description="Disordered" evidence="21">
    <location>
        <begin position="3071"/>
        <end position="3112"/>
    </location>
</feature>
<dbReference type="FunFam" id="1.20.58.60:FF:000089">
    <property type="entry name" value="microtubule-actin cross-linking factor 1 isoform X9"/>
    <property type="match status" value="1"/>
</dbReference>
<dbReference type="PROSITE" id="PS00018">
    <property type="entry name" value="EF_HAND_1"/>
    <property type="match status" value="2"/>
</dbReference>
<evidence type="ECO:0000256" key="8">
    <source>
        <dbReference type="ARBA" id="ARBA00022614"/>
    </source>
</evidence>
<dbReference type="FunFam" id="1.20.58.60:FF:000087">
    <property type="entry name" value="microtubule-actin cross-linking factor 1 isoform X2"/>
    <property type="match status" value="1"/>
</dbReference>
<feature type="compositionally biased region" description="Basic and acidic residues" evidence="21">
    <location>
        <begin position="2923"/>
        <end position="2932"/>
    </location>
</feature>
<evidence type="ECO:0000256" key="18">
    <source>
        <dbReference type="ARBA" id="ARBA00023212"/>
    </source>
</evidence>
<dbReference type="GO" id="GO:0031344">
    <property type="term" value="P:regulation of cell projection organization"/>
    <property type="evidence" value="ECO:0007669"/>
    <property type="project" value="UniProtKB-ARBA"/>
</dbReference>
<feature type="coiled-coil region" evidence="20">
    <location>
        <begin position="1301"/>
        <end position="1331"/>
    </location>
</feature>
<dbReference type="FunFam" id="1.10.418.10:FF:000002">
    <property type="entry name" value="Microtubule-actin cross-linking factor 1"/>
    <property type="match status" value="1"/>
</dbReference>
<dbReference type="PROSITE" id="PS50021">
    <property type="entry name" value="CH"/>
    <property type="match status" value="2"/>
</dbReference>
<dbReference type="GO" id="GO:0005794">
    <property type="term" value="C:Golgi apparatus"/>
    <property type="evidence" value="ECO:0007669"/>
    <property type="project" value="UniProtKB-SubCell"/>
</dbReference>
<dbReference type="FunFam" id="1.10.238.10:FF:000013">
    <property type="entry name" value="Microtubule-actin cross-linking factor 1"/>
    <property type="match status" value="1"/>
</dbReference>
<dbReference type="InterPro" id="IPR049538">
    <property type="entry name" value="PCN-like_spectrin-like_rpt"/>
</dbReference>
<dbReference type="GO" id="GO:0030334">
    <property type="term" value="P:regulation of cell migration"/>
    <property type="evidence" value="ECO:0007669"/>
    <property type="project" value="UniProtKB-ARBA"/>
</dbReference>
<evidence type="ECO:0000256" key="5">
    <source>
        <dbReference type="ARBA" id="ARBA00022475"/>
    </source>
</evidence>
<dbReference type="GO" id="GO:0016055">
    <property type="term" value="P:Wnt signaling pathway"/>
    <property type="evidence" value="ECO:0007669"/>
    <property type="project" value="UniProtKB-KW"/>
</dbReference>
<dbReference type="FunFam" id="3.30.920.20:FF:000001">
    <property type="entry name" value="Microtubule-actin cross-linking factor 1"/>
    <property type="match status" value="1"/>
</dbReference>
<keyword evidence="19" id="KW-0966">Cell projection</keyword>
<dbReference type="GO" id="GO:0042060">
    <property type="term" value="P:wound healing"/>
    <property type="evidence" value="ECO:0007669"/>
    <property type="project" value="TreeGrafter"/>
</dbReference>
<dbReference type="SMART" id="SM00243">
    <property type="entry name" value="GAS2"/>
    <property type="match status" value="1"/>
</dbReference>
<feature type="coiled-coil region" evidence="20">
    <location>
        <begin position="4930"/>
        <end position="4976"/>
    </location>
</feature>
<dbReference type="Ensembl" id="ENSJHYT00000021735.1">
    <property type="protein sequence ID" value="ENSJHYP00000017991.1"/>
    <property type="gene ID" value="ENSJHYG00000007932.1"/>
</dbReference>
<dbReference type="Pfam" id="PF00681">
    <property type="entry name" value="Plectin"/>
    <property type="match status" value="6"/>
</dbReference>
<feature type="coiled-coil region" evidence="20">
    <location>
        <begin position="3475"/>
        <end position="3509"/>
    </location>
</feature>
<feature type="compositionally biased region" description="Low complexity" evidence="21">
    <location>
        <begin position="7214"/>
        <end position="7227"/>
    </location>
</feature>
<dbReference type="Pfam" id="PF00307">
    <property type="entry name" value="CH"/>
    <property type="match status" value="2"/>
</dbReference>
<dbReference type="FunFam" id="1.20.58.60:FF:000061">
    <property type="entry name" value="microtubule-actin cross-linking factor 1 isoform X3"/>
    <property type="match status" value="1"/>
</dbReference>
<dbReference type="InterPro" id="IPR001715">
    <property type="entry name" value="CH_dom"/>
</dbReference>
<dbReference type="PROSITE" id="PS00019">
    <property type="entry name" value="ACTININ_1"/>
    <property type="match status" value="1"/>
</dbReference>
<dbReference type="GO" id="GO:0045110">
    <property type="term" value="P:intermediate filament bundle assembly"/>
    <property type="evidence" value="ECO:0007669"/>
    <property type="project" value="TreeGrafter"/>
</dbReference>
<dbReference type="Gene3D" id="1.10.418.10">
    <property type="entry name" value="Calponin-like domain"/>
    <property type="match status" value="2"/>
</dbReference>
<dbReference type="FunFam" id="1.20.58.60:FF:000127">
    <property type="entry name" value="microtubule-actin cross-linking factor 1 isoform X9"/>
    <property type="match status" value="1"/>
</dbReference>
<dbReference type="Proteomes" id="UP000694408">
    <property type="component" value="Unplaced"/>
</dbReference>
<evidence type="ECO:0000259" key="23">
    <source>
        <dbReference type="PROSITE" id="PS50222"/>
    </source>
</evidence>
<dbReference type="PANTHER" id="PTHR23169:SF25">
    <property type="entry name" value="MICROTUBULE-ACTIN CROSS-LINKING FACTOR 1, ISOFORMS 1_2_3_4_5"/>
    <property type="match status" value="1"/>
</dbReference>
<dbReference type="InterPro" id="IPR001101">
    <property type="entry name" value="Plectin_repeat"/>
</dbReference>
<evidence type="ECO:0000256" key="16">
    <source>
        <dbReference type="ARBA" id="ARBA00023136"/>
    </source>
</evidence>
<dbReference type="InterPro" id="IPR043197">
    <property type="entry name" value="Plakin"/>
</dbReference>
<feature type="region of interest" description="Disordered" evidence="21">
    <location>
        <begin position="2878"/>
        <end position="3016"/>
    </location>
</feature>
<dbReference type="CDD" id="cd00176">
    <property type="entry name" value="SPEC"/>
    <property type="match status" value="17"/>
</dbReference>
<dbReference type="SMART" id="SM00250">
    <property type="entry name" value="PLEC"/>
    <property type="match status" value="21"/>
</dbReference>
<reference evidence="25" key="2">
    <citation type="submission" date="2025-09" db="UniProtKB">
        <authorList>
            <consortium name="Ensembl"/>
        </authorList>
    </citation>
    <scope>IDENTIFICATION</scope>
</reference>
<dbReference type="FunFam" id="1.20.58.60:FF:000092">
    <property type="entry name" value="microtubule-actin cross-linking factor 1 isoform X2"/>
    <property type="match status" value="1"/>
</dbReference>
<keyword evidence="16" id="KW-0472">Membrane</keyword>
<dbReference type="InterPro" id="IPR041615">
    <property type="entry name" value="Desmoplakin_SH3"/>
</dbReference>
<dbReference type="GO" id="GO:0022603">
    <property type="term" value="P:regulation of anatomical structure morphogenesis"/>
    <property type="evidence" value="ECO:0007669"/>
    <property type="project" value="UniProtKB-ARBA"/>
</dbReference>
<evidence type="ECO:0000256" key="9">
    <source>
        <dbReference type="ARBA" id="ARBA00022687"/>
    </source>
</evidence>
<dbReference type="FunFam" id="1.20.58.60:FF:000027">
    <property type="entry name" value="Microtubule-actin cross-linking factor 1"/>
    <property type="match status" value="1"/>
</dbReference>
<dbReference type="Gene3D" id="3.30.920.20">
    <property type="entry name" value="Gas2-like domain"/>
    <property type="match status" value="1"/>
</dbReference>
<dbReference type="PROSITE" id="PS51460">
    <property type="entry name" value="GAR"/>
    <property type="match status" value="1"/>
</dbReference>
<dbReference type="SMART" id="SM00054">
    <property type="entry name" value="EFh"/>
    <property type="match status" value="2"/>
</dbReference>
<dbReference type="FunFam" id="1.20.58.60:FF:000088">
    <property type="entry name" value="microtubule-actin cross-linking factor 1 isoform X2"/>
    <property type="match status" value="1"/>
</dbReference>
<evidence type="ECO:0000256" key="10">
    <source>
        <dbReference type="ARBA" id="ARBA00022701"/>
    </source>
</evidence>
<reference evidence="25" key="1">
    <citation type="submission" date="2025-08" db="UniProtKB">
        <authorList>
            <consortium name="Ensembl"/>
        </authorList>
    </citation>
    <scope>IDENTIFICATION</scope>
</reference>
<keyword evidence="6" id="KW-0963">Cytoplasm</keyword>
<evidence type="ECO:0000256" key="7">
    <source>
        <dbReference type="ARBA" id="ARBA00022553"/>
    </source>
</evidence>
<feature type="domain" description="Calponin-homology (CH)" evidence="22">
    <location>
        <begin position="29"/>
        <end position="132"/>
    </location>
</feature>
<dbReference type="Pfam" id="PF21020">
    <property type="entry name" value="Spectrin_4"/>
    <property type="match status" value="1"/>
</dbReference>
<dbReference type="FunFam" id="1.20.58.60:FF:000022">
    <property type="entry name" value="Microtubule-actin cross-linking factor 1"/>
    <property type="match status" value="1"/>
</dbReference>
<dbReference type="FunFam" id="1.20.58.60:FF:000134">
    <property type="entry name" value="microtubule-actin cross-linking factor 1 isoform X4"/>
    <property type="match status" value="1"/>
</dbReference>
<keyword evidence="8" id="KW-0433">Leucine-rich repeat</keyword>
<keyword evidence="12" id="KW-0677">Repeat</keyword>
<accession>A0A8C5NQV1</accession>
<dbReference type="InterPro" id="IPR011992">
    <property type="entry name" value="EF-hand-dom_pair"/>
</dbReference>
<evidence type="ECO:0000313" key="26">
    <source>
        <dbReference type="Proteomes" id="UP000694408"/>
    </source>
</evidence>
<dbReference type="FunFam" id="3.90.1290.10:FF:000003">
    <property type="entry name" value="microtubule-actin cross-linking factor 1 isoform X1"/>
    <property type="match status" value="1"/>
</dbReference>
<keyword evidence="18" id="KW-0206">Cytoskeleton</keyword>
<feature type="coiled-coil region" evidence="20">
    <location>
        <begin position="4480"/>
        <end position="4514"/>
    </location>
</feature>
<dbReference type="Pfam" id="PF21097">
    <property type="entry name" value="SR_plectin_7"/>
    <property type="match status" value="1"/>
</dbReference>
<dbReference type="SMART" id="SM00033">
    <property type="entry name" value="CH"/>
    <property type="match status" value="2"/>
</dbReference>
<proteinExistence type="inferred from homology"/>
<dbReference type="FunFam" id="1.20.58.60:FF:000084">
    <property type="entry name" value="microtubule-actin cross-linking factor 1 isoform X2"/>
    <property type="match status" value="1"/>
</dbReference>
<dbReference type="CDD" id="cd21240">
    <property type="entry name" value="CH_MACF1_rpt2"/>
    <property type="match status" value="1"/>
</dbReference>
<dbReference type="SMART" id="SM01129">
    <property type="entry name" value="DELLA"/>
    <property type="match status" value="1"/>
</dbReference>
<feature type="region of interest" description="Disordered" evidence="21">
    <location>
        <begin position="3548"/>
        <end position="3575"/>
    </location>
</feature>
<keyword evidence="7" id="KW-0597">Phosphoprotein</keyword>
<evidence type="ECO:0000256" key="13">
    <source>
        <dbReference type="ARBA" id="ARBA00022837"/>
    </source>
</evidence>
<feature type="compositionally biased region" description="Basic and acidic residues" evidence="21">
    <location>
        <begin position="2244"/>
        <end position="2254"/>
    </location>
</feature>
<dbReference type="SUPFAM" id="SSF143575">
    <property type="entry name" value="GAS2 domain-like"/>
    <property type="match status" value="1"/>
</dbReference>
<dbReference type="PANTHER" id="PTHR23169">
    <property type="entry name" value="ENVOPLAKIN"/>
    <property type="match status" value="1"/>
</dbReference>
<dbReference type="FunFam" id="1.20.58.60:FF:000001">
    <property type="entry name" value="Microtubule-actin cross-linking factor 1"/>
    <property type="match status" value="3"/>
</dbReference>
<dbReference type="GO" id="GO:0003779">
    <property type="term" value="F:actin binding"/>
    <property type="evidence" value="ECO:0007669"/>
    <property type="project" value="UniProtKB-KW"/>
</dbReference>
<dbReference type="Gene3D" id="1.20.58.60">
    <property type="match status" value="35"/>
</dbReference>
<keyword evidence="9" id="KW-0879">Wnt signaling pathway</keyword>
<feature type="domain" description="GAR" evidence="24">
    <location>
        <begin position="6963"/>
        <end position="7041"/>
    </location>
</feature>
<dbReference type="PROSITE" id="PS00020">
    <property type="entry name" value="ACTININ_2"/>
    <property type="match status" value="1"/>
</dbReference>
<dbReference type="InterPro" id="IPR003108">
    <property type="entry name" value="GAR_dom"/>
</dbReference>